<dbReference type="InterPro" id="IPR001387">
    <property type="entry name" value="Cro/C1-type_HTH"/>
</dbReference>
<feature type="domain" description="HTH cro/C1-type" evidence="1">
    <location>
        <begin position="48"/>
        <end position="102"/>
    </location>
</feature>
<evidence type="ECO:0000313" key="3">
    <source>
        <dbReference type="Proteomes" id="UP000306402"/>
    </source>
</evidence>
<dbReference type="SUPFAM" id="SSF47413">
    <property type="entry name" value="lambda repressor-like DNA-binding domains"/>
    <property type="match status" value="1"/>
</dbReference>
<keyword evidence="3" id="KW-1185">Reference proteome</keyword>
<dbReference type="CDD" id="cd00093">
    <property type="entry name" value="HTH_XRE"/>
    <property type="match status" value="1"/>
</dbReference>
<name>A0A5R9KTX6_9BACT</name>
<evidence type="ECO:0000259" key="1">
    <source>
        <dbReference type="PROSITE" id="PS50943"/>
    </source>
</evidence>
<dbReference type="OrthoDB" id="680449at2"/>
<comment type="caution">
    <text evidence="2">The sequence shown here is derived from an EMBL/GenBank/DDBJ whole genome shotgun (WGS) entry which is preliminary data.</text>
</comment>
<dbReference type="InterPro" id="IPR010982">
    <property type="entry name" value="Lambda_DNA-bd_dom_sf"/>
</dbReference>
<protein>
    <submittedName>
        <fullName evidence="2">Helix-turn-helix transcriptional regulator</fullName>
    </submittedName>
</protein>
<dbReference type="EMBL" id="VCEJ01000005">
    <property type="protein sequence ID" value="TLU99516.1"/>
    <property type="molecule type" value="Genomic_DNA"/>
</dbReference>
<accession>A0A5R9KTX6</accession>
<gene>
    <name evidence="2" type="ORF">FEN17_23455</name>
</gene>
<dbReference type="Pfam" id="PF01381">
    <property type="entry name" value="HTH_3"/>
    <property type="match status" value="1"/>
</dbReference>
<dbReference type="PROSITE" id="PS50943">
    <property type="entry name" value="HTH_CROC1"/>
    <property type="match status" value="1"/>
</dbReference>
<proteinExistence type="predicted"/>
<dbReference type="Gene3D" id="1.10.260.40">
    <property type="entry name" value="lambda repressor-like DNA-binding domains"/>
    <property type="match status" value="1"/>
</dbReference>
<dbReference type="GO" id="GO:0003677">
    <property type="term" value="F:DNA binding"/>
    <property type="evidence" value="ECO:0007669"/>
    <property type="project" value="InterPro"/>
</dbReference>
<organism evidence="2 3">
    <name type="scientific">Dyadobacter luticola</name>
    <dbReference type="NCBI Taxonomy" id="1979387"/>
    <lineage>
        <taxon>Bacteria</taxon>
        <taxon>Pseudomonadati</taxon>
        <taxon>Bacteroidota</taxon>
        <taxon>Cytophagia</taxon>
        <taxon>Cytophagales</taxon>
        <taxon>Spirosomataceae</taxon>
        <taxon>Dyadobacter</taxon>
    </lineage>
</organism>
<evidence type="ECO:0000313" key="2">
    <source>
        <dbReference type="EMBL" id="TLU99516.1"/>
    </source>
</evidence>
<dbReference type="SMART" id="SM00530">
    <property type="entry name" value="HTH_XRE"/>
    <property type="match status" value="1"/>
</dbReference>
<dbReference type="AlphaFoldDB" id="A0A5R9KTX6"/>
<dbReference type="Proteomes" id="UP000306402">
    <property type="component" value="Unassembled WGS sequence"/>
</dbReference>
<reference evidence="2 3" key="1">
    <citation type="submission" date="2019-05" db="EMBL/GenBank/DDBJ databases">
        <authorList>
            <person name="Qu J.-H."/>
        </authorList>
    </citation>
    <scope>NUCLEOTIDE SEQUENCE [LARGE SCALE GENOMIC DNA]</scope>
    <source>
        <strain evidence="2 3">T17</strain>
    </source>
</reference>
<sequence>MNMQTREDILQKLESVAAAESSKWKERAARKAENPKALEKSRIIAINILAQLRKLGMSQKDLAEKLQVTPQTVNSWVKGNSNFTIETIVRIEEVLGVELIGVRVG</sequence>